<sequence>MATTTRPSSHSCLFLILAAASTIFTVLSVHASDIPNGGCIAAERAALLSFKAGVTSDPANRLVSWHGHNCCHWSGVRCDNWTGHVTKLDLRNDLSMKDLYGFPKAPSRSLRGQVSSSLLALRHLKHLDLSGNFLGGENMPIPGFMGSLDRLAYLNLSNMNFYGRVPPQLGNLSKLVHLDISPGDSYLYSLHSMDISWLARLYSLEHLDMGSVDLKGATDWVHSLNALPSLVVLNLDWCNLQNNTPSLVHYNLTVLEELDLSYNSLDSLAASNWFWGVTSLKRLILLECGLSGSFPDVLGNLTLLETLDLGFNNINGMIPGTLKNMCKLKSLVLSYNNIGGDISDLVERLPNCSLKILQEFCLSEANVTGTTLNSLLNLTSIRIIHAGYNHLSGPLPVEIATLTNLTEMLLGGNNLSGVISEDHFAGLTNLKILDLSCPNLEVTVDSGWVTPFRLDTAQFGSCQLGPEFPKWLRGQNGISDLDISNTGLITRIPHWFWTTFSGAEHLDMSSNQLSGNLPINLEFMSVITLYLHSNCLTGLVPKLPRTIEVLDISRNSLNGFVSSNLEAPHLQVAVVFSNSMTGTIPTSICQWPQLRILDLSNNQLVGELPDCGRKELKQCKASSKNSSNVSSTCSSSLGITILLVSNNSLSGGFPLFLRKCRGLRFLDLSRNKFSGNLPTRIGEDMPLLVMLRLRSNNFSGHIPYQITELPALRILDLSNNNFSGAIPQSLDDLKALSGTAKALDPVWDSPFDEISENEGVSKLERQSDDSLSVVIKGQVLDYKENTVYLMSIDLSCNSLTGEIPEELSSLIGLINLNLSSNLLSGIIPDKIGDLQSLESLDLSKNKLAGEIPWGLSDLTYLSYLNLSYNNLSGRVPTGHQLDILNADDPTSMYIGNPGLCGYPTPRQCPGPPEDEPTHGDSVRWHKEGLSPTDLLLGLIVGFVAGVWMVFCGLLFMKRWRHAYFMLFDELYDKVYVNFVVTWGKWFRNTGEE</sequence>
<keyword evidence="7 14" id="KW-0732">Signal</keyword>
<dbReference type="EnsemblPlants" id="TraesCS5D02G349600.1">
    <property type="protein sequence ID" value="TraesCS5D02G349600.1.cds1"/>
    <property type="gene ID" value="TraesCS5D02G349600"/>
</dbReference>
<keyword evidence="12" id="KW-0325">Glycoprotein</keyword>
<dbReference type="Pfam" id="PF13516">
    <property type="entry name" value="LRR_6"/>
    <property type="match status" value="1"/>
</dbReference>
<dbReference type="Gramene" id="TraesROB_scaffold_031223_01G000300.1">
    <property type="protein sequence ID" value="TraesROB_scaffold_031223_01G000300.1"/>
    <property type="gene ID" value="TraesROB_scaffold_031223_01G000300"/>
</dbReference>
<evidence type="ECO:0000256" key="12">
    <source>
        <dbReference type="ARBA" id="ARBA00023180"/>
    </source>
</evidence>
<keyword evidence="6 13" id="KW-0812">Transmembrane</keyword>
<feature type="signal peptide" evidence="14">
    <location>
        <begin position="1"/>
        <end position="31"/>
    </location>
</feature>
<dbReference type="PANTHER" id="PTHR48063:SF108">
    <property type="entry name" value="LEUCINE-RICH REPEAT-CONTAINING N-TERMINAL PLANT-TYPE DOMAIN-CONTAINING PROTEIN"/>
    <property type="match status" value="1"/>
</dbReference>
<comment type="subcellular location">
    <subcellularLocation>
        <location evidence="1">Cell membrane</location>
        <topology evidence="1">Single-pass type I membrane protein</topology>
    </subcellularLocation>
</comment>
<keyword evidence="3" id="KW-1003">Cell membrane</keyword>
<evidence type="ECO:0000256" key="11">
    <source>
        <dbReference type="ARBA" id="ARBA00023170"/>
    </source>
</evidence>
<dbReference type="SUPFAM" id="SSF52047">
    <property type="entry name" value="RNI-like"/>
    <property type="match status" value="1"/>
</dbReference>
<keyword evidence="10 13" id="KW-0472">Membrane</keyword>
<dbReference type="Gramene" id="TraesMAC5D03G03166010.1">
    <property type="protein sequence ID" value="TraesMAC5D03G03166010.1.CDS1"/>
    <property type="gene ID" value="TraesMAC5D03G03166010"/>
</dbReference>
<dbReference type="Gramene" id="TraesWEE_scaffold_019198_01G000300.1">
    <property type="protein sequence ID" value="TraesWEE_scaffold_019198_01G000300.1"/>
    <property type="gene ID" value="TraesWEE_scaffold_019198_01G000300"/>
</dbReference>
<dbReference type="Proteomes" id="UP000019116">
    <property type="component" value="Chromosome 5D"/>
</dbReference>
<dbReference type="PANTHER" id="PTHR48063">
    <property type="entry name" value="LRR RECEPTOR-LIKE KINASE"/>
    <property type="match status" value="1"/>
</dbReference>
<dbReference type="Gramene" id="TraesLAC5D03G03122840.1">
    <property type="protein sequence ID" value="TraesLAC5D03G03122840.1.CDS1"/>
    <property type="gene ID" value="TraesLAC5D03G03122840"/>
</dbReference>
<dbReference type="FunFam" id="3.80.10.10:FF:000111">
    <property type="entry name" value="LRR receptor-like serine/threonine-protein kinase ERECTA"/>
    <property type="match status" value="1"/>
</dbReference>
<evidence type="ECO:0000256" key="6">
    <source>
        <dbReference type="ARBA" id="ARBA00022692"/>
    </source>
</evidence>
<dbReference type="Gramene" id="TraesSYM5D03G03107570.1">
    <property type="protein sequence ID" value="TraesSYM5D03G03107570.1.CDS1"/>
    <property type="gene ID" value="TraesSYM5D03G03107570"/>
</dbReference>
<evidence type="ECO:0000256" key="2">
    <source>
        <dbReference type="ARBA" id="ARBA00009592"/>
    </source>
</evidence>
<keyword evidence="5" id="KW-1070">Brassinosteroid signaling pathway</keyword>
<dbReference type="Gramene" id="TraesPARA_EIv1.0_1844110.1">
    <property type="protein sequence ID" value="TraesPARA_EIv1.0_1844110.1.CDS1"/>
    <property type="gene ID" value="TraesPARA_EIv1.0_1844110"/>
</dbReference>
<evidence type="ECO:0000256" key="3">
    <source>
        <dbReference type="ARBA" id="ARBA00022475"/>
    </source>
</evidence>
<dbReference type="STRING" id="4565.A0A3B6MUZ2"/>
<dbReference type="Gramene" id="TraesJAG5D03G03164460.1">
    <property type="protein sequence ID" value="TraesJAG5D03G03164460.1.CDS1"/>
    <property type="gene ID" value="TraesJAG5D03G03164460"/>
</dbReference>
<dbReference type="Pfam" id="PF13855">
    <property type="entry name" value="LRR_8"/>
    <property type="match status" value="1"/>
</dbReference>
<dbReference type="PaxDb" id="4565-Traes_5DL_211AAB860.1"/>
<dbReference type="SMR" id="A0A3B6MUZ2"/>
<dbReference type="Pfam" id="PF00560">
    <property type="entry name" value="LRR_1"/>
    <property type="match status" value="6"/>
</dbReference>
<comment type="similarity">
    <text evidence="2">Belongs to the RLP family.</text>
</comment>
<accession>A0A3B6MUZ2</accession>
<keyword evidence="17" id="KW-1185">Reference proteome</keyword>
<evidence type="ECO:0000256" key="13">
    <source>
        <dbReference type="SAM" id="Phobius"/>
    </source>
</evidence>
<evidence type="ECO:0000256" key="5">
    <source>
        <dbReference type="ARBA" id="ARBA00022626"/>
    </source>
</evidence>
<dbReference type="AlphaFoldDB" id="A0A3B6MUZ2"/>
<evidence type="ECO:0000256" key="14">
    <source>
        <dbReference type="SAM" id="SignalP"/>
    </source>
</evidence>
<dbReference type="GO" id="GO:0009742">
    <property type="term" value="P:brassinosteroid mediated signaling pathway"/>
    <property type="evidence" value="ECO:0007669"/>
    <property type="project" value="UniProtKB-KW"/>
</dbReference>
<feature type="transmembrane region" description="Helical" evidence="13">
    <location>
        <begin position="934"/>
        <end position="956"/>
    </location>
</feature>
<dbReference type="InterPro" id="IPR046956">
    <property type="entry name" value="RLP23-like"/>
</dbReference>
<dbReference type="Gramene" id="TraesCLE_scaffold_029777_01G000400.1">
    <property type="protein sequence ID" value="TraesCLE_scaffold_029777_01G000400.1"/>
    <property type="gene ID" value="TraesCLE_scaffold_029777_01G000400"/>
</dbReference>
<feature type="domain" description="Leucine-rich repeat-containing N-terminal plant-type" evidence="15">
    <location>
        <begin position="42"/>
        <end position="79"/>
    </location>
</feature>
<name>A0A3B6MUZ2_WHEAT</name>
<evidence type="ECO:0000259" key="15">
    <source>
        <dbReference type="Pfam" id="PF08263"/>
    </source>
</evidence>
<evidence type="ECO:0000256" key="9">
    <source>
        <dbReference type="ARBA" id="ARBA00022989"/>
    </source>
</evidence>
<dbReference type="FunFam" id="3.80.10.10:FF:000649">
    <property type="entry name" value="Leucine Rich Repeat family protein"/>
    <property type="match status" value="1"/>
</dbReference>
<dbReference type="SMART" id="SM00369">
    <property type="entry name" value="LRR_TYP"/>
    <property type="match status" value="10"/>
</dbReference>
<dbReference type="Gramene" id="TraesCS5D02G349600.1">
    <property type="protein sequence ID" value="TraesCS5D02G349600.1.cds1"/>
    <property type="gene ID" value="TraesCS5D02G349600"/>
</dbReference>
<dbReference type="InterPro" id="IPR032675">
    <property type="entry name" value="LRR_dom_sf"/>
</dbReference>
<dbReference type="Gramene" id="TraesCAD_scaffold_052138_01G000200.1">
    <property type="protein sequence ID" value="TraesCAD_scaffold_052138_01G000200.1"/>
    <property type="gene ID" value="TraesCAD_scaffold_052138_01G000200"/>
</dbReference>
<dbReference type="InterPro" id="IPR001611">
    <property type="entry name" value="Leu-rich_rpt"/>
</dbReference>
<organism evidence="16">
    <name type="scientific">Triticum aestivum</name>
    <name type="common">Wheat</name>
    <dbReference type="NCBI Taxonomy" id="4565"/>
    <lineage>
        <taxon>Eukaryota</taxon>
        <taxon>Viridiplantae</taxon>
        <taxon>Streptophyta</taxon>
        <taxon>Embryophyta</taxon>
        <taxon>Tracheophyta</taxon>
        <taxon>Spermatophyta</taxon>
        <taxon>Magnoliopsida</taxon>
        <taxon>Liliopsida</taxon>
        <taxon>Poales</taxon>
        <taxon>Poaceae</taxon>
        <taxon>BOP clade</taxon>
        <taxon>Pooideae</taxon>
        <taxon>Triticodae</taxon>
        <taxon>Triticeae</taxon>
        <taxon>Triticinae</taxon>
        <taxon>Triticum</taxon>
    </lineage>
</organism>
<keyword evidence="4" id="KW-0433">Leucine-rich repeat</keyword>
<evidence type="ECO:0000256" key="1">
    <source>
        <dbReference type="ARBA" id="ARBA00004251"/>
    </source>
</evidence>
<dbReference type="Gramene" id="TraesJUL5D03G03192190.1">
    <property type="protein sequence ID" value="TraesJUL5D03G03192190.1.CDS1"/>
    <property type="gene ID" value="TraesJUL5D03G03192190"/>
</dbReference>
<dbReference type="Gene3D" id="3.80.10.10">
    <property type="entry name" value="Ribonuclease Inhibitor"/>
    <property type="match status" value="5"/>
</dbReference>
<evidence type="ECO:0000313" key="17">
    <source>
        <dbReference type="Proteomes" id="UP000019116"/>
    </source>
</evidence>
<dbReference type="InterPro" id="IPR003591">
    <property type="entry name" value="Leu-rich_rpt_typical-subtyp"/>
</dbReference>
<dbReference type="FunFam" id="3.80.10.10:FF:001347">
    <property type="entry name" value="LRR receptor-like serine/threonine-protein kinase GSO2"/>
    <property type="match status" value="1"/>
</dbReference>
<proteinExistence type="inferred from homology"/>
<dbReference type="Pfam" id="PF08263">
    <property type="entry name" value="LRRNT_2"/>
    <property type="match status" value="1"/>
</dbReference>
<dbReference type="InterPro" id="IPR013210">
    <property type="entry name" value="LRR_N_plant-typ"/>
</dbReference>
<protein>
    <recommendedName>
        <fullName evidence="15">Leucine-rich repeat-containing N-terminal plant-type domain-containing protein</fullName>
    </recommendedName>
</protein>
<dbReference type="GO" id="GO:0005886">
    <property type="term" value="C:plasma membrane"/>
    <property type="evidence" value="ECO:0007669"/>
    <property type="project" value="UniProtKB-SubCell"/>
</dbReference>
<evidence type="ECO:0000313" key="16">
    <source>
        <dbReference type="EnsemblPlants" id="TraesCS5D02G349600.1.cds1"/>
    </source>
</evidence>
<dbReference type="PRINTS" id="PR00019">
    <property type="entry name" value="LEURICHRPT"/>
</dbReference>
<dbReference type="OMA" id="DYRENTI"/>
<dbReference type="Gramene" id="TraesSYM6D03G03590920.1">
    <property type="protein sequence ID" value="TraesSYM6D03G03590920.1.CDS1"/>
    <property type="gene ID" value="TraesSYM6D03G03590920"/>
</dbReference>
<dbReference type="SUPFAM" id="SSF52058">
    <property type="entry name" value="L domain-like"/>
    <property type="match status" value="2"/>
</dbReference>
<reference evidence="16" key="2">
    <citation type="submission" date="2018-10" db="UniProtKB">
        <authorList>
            <consortium name="EnsemblPlants"/>
        </authorList>
    </citation>
    <scope>IDENTIFICATION</scope>
</reference>
<dbReference type="OrthoDB" id="612781at2759"/>
<evidence type="ECO:0000256" key="10">
    <source>
        <dbReference type="ARBA" id="ARBA00023136"/>
    </source>
</evidence>
<dbReference type="Gramene" id="TraesSTA5D03G03158160.1">
    <property type="protein sequence ID" value="TraesSTA5D03G03158160.1.CDS1"/>
    <property type="gene ID" value="TraesSTA5D03G03158160"/>
</dbReference>
<keyword evidence="9 13" id="KW-1133">Transmembrane helix</keyword>
<evidence type="ECO:0000256" key="7">
    <source>
        <dbReference type="ARBA" id="ARBA00022729"/>
    </source>
</evidence>
<dbReference type="Gramene" id="TraesNOR5D03G03196790.1">
    <property type="protein sequence ID" value="TraesNOR5D03G03196790.1.CDS1"/>
    <property type="gene ID" value="TraesNOR5D03G03196790"/>
</dbReference>
<reference evidence="16" key="1">
    <citation type="submission" date="2018-08" db="EMBL/GenBank/DDBJ databases">
        <authorList>
            <person name="Rossello M."/>
        </authorList>
    </citation>
    <scope>NUCLEOTIDE SEQUENCE [LARGE SCALE GENOMIC DNA]</scope>
    <source>
        <strain evidence="16">cv. Chinese Spring</strain>
    </source>
</reference>
<keyword evidence="8" id="KW-0677">Repeat</keyword>
<evidence type="ECO:0000256" key="8">
    <source>
        <dbReference type="ARBA" id="ARBA00022737"/>
    </source>
</evidence>
<feature type="chain" id="PRO_5043177853" description="Leucine-rich repeat-containing N-terminal plant-type domain-containing protein" evidence="14">
    <location>
        <begin position="32"/>
        <end position="992"/>
    </location>
</feature>
<evidence type="ECO:0000256" key="4">
    <source>
        <dbReference type="ARBA" id="ARBA00022614"/>
    </source>
</evidence>
<keyword evidence="11" id="KW-0675">Receptor</keyword>